<dbReference type="InterPro" id="IPR041235">
    <property type="entry name" value="Exp1_repeat_2"/>
</dbReference>
<dbReference type="RefSeq" id="XP_033457232.1">
    <property type="nucleotide sequence ID" value="XM_033606860.1"/>
</dbReference>
<evidence type="ECO:0000256" key="1">
    <source>
        <dbReference type="ARBA" id="ARBA00004123"/>
    </source>
</evidence>
<dbReference type="Pfam" id="PF03810">
    <property type="entry name" value="IBN_N"/>
    <property type="match status" value="1"/>
</dbReference>
<evidence type="ECO:0000256" key="6">
    <source>
        <dbReference type="ARBA" id="ARBA00023242"/>
    </source>
</evidence>
<comment type="similarity">
    <text evidence="2">Belongs to the exportin family.</text>
</comment>
<dbReference type="GO" id="GO:0000055">
    <property type="term" value="P:ribosomal large subunit export from nucleus"/>
    <property type="evidence" value="ECO:0007669"/>
    <property type="project" value="TreeGrafter"/>
</dbReference>
<dbReference type="InterPro" id="IPR011989">
    <property type="entry name" value="ARM-like"/>
</dbReference>
<dbReference type="AlphaFoldDB" id="A0A6J3LWQ8"/>
<reference evidence="10" key="3">
    <citation type="submission" date="2025-08" db="UniProtKB">
        <authorList>
            <consortium name="RefSeq"/>
        </authorList>
    </citation>
    <scope>IDENTIFICATION</scope>
    <source>
        <strain evidence="10">CBS 342.82</strain>
    </source>
</reference>
<dbReference type="PANTHER" id="PTHR11223:SF2">
    <property type="entry name" value="EXPORTIN-1"/>
    <property type="match status" value="1"/>
</dbReference>
<dbReference type="Gene3D" id="1.25.10.10">
    <property type="entry name" value="Leucine-rich Repeat Variant"/>
    <property type="match status" value="1"/>
</dbReference>
<dbReference type="GO" id="GO:0031267">
    <property type="term" value="F:small GTPase binding"/>
    <property type="evidence" value="ECO:0007669"/>
    <property type="project" value="InterPro"/>
</dbReference>
<dbReference type="GO" id="GO:0005049">
    <property type="term" value="F:nuclear export signal receptor activity"/>
    <property type="evidence" value="ECO:0007669"/>
    <property type="project" value="InterPro"/>
</dbReference>
<dbReference type="PANTHER" id="PTHR11223">
    <property type="entry name" value="EXPORTIN 1/5"/>
    <property type="match status" value="1"/>
</dbReference>
<dbReference type="InterPro" id="IPR016024">
    <property type="entry name" value="ARM-type_fold"/>
</dbReference>
<protein>
    <recommendedName>
        <fullName evidence="8">Importin N-terminal domain-containing protein</fullName>
    </recommendedName>
</protein>
<feature type="domain" description="Importin N-terminal" evidence="8">
    <location>
        <begin position="26"/>
        <end position="92"/>
    </location>
</feature>
<comment type="subcellular location">
    <subcellularLocation>
        <location evidence="1">Nucleus</location>
    </subcellularLocation>
</comment>
<dbReference type="InterPro" id="IPR045065">
    <property type="entry name" value="XPO1/5"/>
</dbReference>
<dbReference type="SUPFAM" id="SSF48371">
    <property type="entry name" value="ARM repeat"/>
    <property type="match status" value="1"/>
</dbReference>
<sequence>MSVSIEELDATVRAFYEGRGEQQKNAQAALNQFRENPDAWHMVDKLLDSAQYPQTKFLGLQVLDNVIMTRWKVLPREQCLGIRNFVVNYIIQQSSTEESLRKERALLNKLNLVLVNILKQEWPANWPTFINEIISSCRSSLPICENNMAILRLLSEEVFDFSADQMTSTKTKQLKQSMCDEFTSIYNLCSEILRTADQPSLIKSTLETLLRFLNWIPLGYIFETPPSGASLIETLRSRFLEIPEYRNITLKCLTEIAGLQTEHNWNDKLVQMFTETLTQISSIIPLSLDLKTMYANANGRDQEFVQNLALFLCNFFSNHLQIIEKIPNSDFLIHGHFYLIRISQIDDREIFKICLEYWTKLVCELYDEMQQIPITDMNPLLNMNMGMGGLNGGGLDRSSLAGLPLRKNKYSEVLSNLRQVMIEKMVRPEEVLIVENDEGEIVREFVKESDTIQLYKTTRECLVFLTHLDVMDTEQIMSEKLARQVDGTEWSWANCNTLCWAIGSISGAMNEETEKRFLVTVIKDLLGLTEMKRGKDNKAVVASNIMYIVGQYPRFLKAHWKFLKTVVNKLFEFMHETHEGVQDMACDTFIKIANKCKRHFVIEQHGESEPFIDEIVKNMRKITIDLSAQQVHTFYEACGYMISAQGHKGTQERLIAELMQYPNAAWDQIIQNAHADPNILQDADTIKVIGNIMKTNVAACTSIGSYYYPQIGRIYIDMLTMYRASSTLIDEAVKQQGNIATKMPKKEILKLITTYVDKAEDLHMVQNQLVPQLLEAILVDYKSNVPDAREAEVLAVLTGLISKLQALMTEQVPAILDNVFECTLDMINKDFSEYPEHRVEFFKLLRAINQRCFPALLKLDQAHFKLVIDSCMWASKHDNRAVEGEGLNMCNELVENMANQTDQSTSNAFFSNFYTTILQDVFFVLTDSDHKAGFKYQAMLLARLFWLVGNNKIQGPIYTTGQAQSGTSNEAFLQTFVANLLTNAFPNLQPQQIANFIKSLFASTEDLTRFKVILRDFLISLKEFNGDNTDLFSEDREQAAQDAKEQERQRAMKVGAILWPTMFVPECKKGDIQAGRARAWTKSYSNNGVASLPFASGRVGVFVGRRQHHVFIPPTLPTRNSQFAKRKKLKPPCHKVVGK</sequence>
<dbReference type="InterPro" id="IPR013598">
    <property type="entry name" value="Exportin-1/Importin-b-like"/>
</dbReference>
<keyword evidence="4" id="KW-0819">tRNA processing</keyword>
<evidence type="ECO:0000256" key="7">
    <source>
        <dbReference type="ARBA" id="ARBA00025147"/>
    </source>
</evidence>
<dbReference type="OrthoDB" id="27218at2759"/>
<accession>A0A6J3LWQ8</accession>
<evidence type="ECO:0000259" key="8">
    <source>
        <dbReference type="PROSITE" id="PS50166"/>
    </source>
</evidence>
<dbReference type="GO" id="GO:0005634">
    <property type="term" value="C:nucleus"/>
    <property type="evidence" value="ECO:0007669"/>
    <property type="project" value="UniProtKB-SubCell"/>
</dbReference>
<dbReference type="Pfam" id="PF08767">
    <property type="entry name" value="CRM1_C"/>
    <property type="match status" value="1"/>
</dbReference>
<dbReference type="Pfam" id="PF18784">
    <property type="entry name" value="CRM1_repeat_2"/>
    <property type="match status" value="1"/>
</dbReference>
<evidence type="ECO:0000313" key="10">
    <source>
        <dbReference type="RefSeq" id="XP_033457232.1"/>
    </source>
</evidence>
<dbReference type="SMART" id="SM00913">
    <property type="entry name" value="IBN_N"/>
    <property type="match status" value="1"/>
</dbReference>
<evidence type="ECO:0000256" key="3">
    <source>
        <dbReference type="ARBA" id="ARBA00022448"/>
    </source>
</evidence>
<evidence type="ECO:0000256" key="5">
    <source>
        <dbReference type="ARBA" id="ARBA00022927"/>
    </source>
</evidence>
<evidence type="ECO:0000313" key="9">
    <source>
        <dbReference type="Proteomes" id="UP000504637"/>
    </source>
</evidence>
<dbReference type="Pfam" id="PF08389">
    <property type="entry name" value="Xpo1"/>
    <property type="match status" value="1"/>
</dbReference>
<dbReference type="Pfam" id="PF18777">
    <property type="entry name" value="CRM1_repeat"/>
    <property type="match status" value="1"/>
</dbReference>
<dbReference type="InterPro" id="IPR040485">
    <property type="entry name" value="XPO1_repeat_3"/>
</dbReference>
<dbReference type="GO" id="GO:0000056">
    <property type="term" value="P:ribosomal small subunit export from nucleus"/>
    <property type="evidence" value="ECO:0007669"/>
    <property type="project" value="TreeGrafter"/>
</dbReference>
<dbReference type="GeneID" id="54364660"/>
<dbReference type="GO" id="GO:0006611">
    <property type="term" value="P:protein export from nucleus"/>
    <property type="evidence" value="ECO:0007669"/>
    <property type="project" value="InterPro"/>
</dbReference>
<dbReference type="PROSITE" id="PS50166">
    <property type="entry name" value="IMPORTIN_B_NT"/>
    <property type="match status" value="1"/>
</dbReference>
<reference evidence="10" key="1">
    <citation type="submission" date="2020-01" db="EMBL/GenBank/DDBJ databases">
        <authorList>
            <consortium name="DOE Joint Genome Institute"/>
            <person name="Haridas S."/>
            <person name="Albert R."/>
            <person name="Binder M."/>
            <person name="Bloem J."/>
            <person name="Labutti K."/>
            <person name="Salamov A."/>
            <person name="Andreopoulos B."/>
            <person name="Baker S.E."/>
            <person name="Barry K."/>
            <person name="Bills G."/>
            <person name="Bluhm B.H."/>
            <person name="Cannon C."/>
            <person name="Castanera R."/>
            <person name="Culley D.E."/>
            <person name="Daum C."/>
            <person name="Ezra D."/>
            <person name="Gonzalez J.B."/>
            <person name="Henrissat B."/>
            <person name="Kuo A."/>
            <person name="Liang C."/>
            <person name="Lipzen A."/>
            <person name="Lutzoni F."/>
            <person name="Magnuson J."/>
            <person name="Mondo S."/>
            <person name="Nolan M."/>
            <person name="Ohm R."/>
            <person name="Pangilinan J."/>
            <person name="Park H.-J."/>
            <person name="Ramirez L."/>
            <person name="Alfaro M."/>
            <person name="Sun H."/>
            <person name="Tritt A."/>
            <person name="Yoshinaga Y."/>
            <person name="Zwiers L.-H."/>
            <person name="Turgeon B.G."/>
            <person name="Goodwin S.B."/>
            <person name="Spatafora J.W."/>
            <person name="Crous P.W."/>
            <person name="Grigoriev I.V."/>
        </authorList>
    </citation>
    <scope>NUCLEOTIDE SEQUENCE</scope>
    <source>
        <strain evidence="10">CBS 342.82</strain>
    </source>
</reference>
<keyword evidence="5" id="KW-0653">Protein transport</keyword>
<evidence type="ECO:0000256" key="4">
    <source>
        <dbReference type="ARBA" id="ARBA00022694"/>
    </source>
</evidence>
<gene>
    <name evidence="10" type="ORF">K489DRAFT_395996</name>
</gene>
<dbReference type="InterPro" id="IPR041123">
    <property type="entry name" value="CRM1_repeat"/>
</dbReference>
<proteinExistence type="inferred from homology"/>
<organism evidence="10">
    <name type="scientific">Dissoconium aciculare CBS 342.82</name>
    <dbReference type="NCBI Taxonomy" id="1314786"/>
    <lineage>
        <taxon>Eukaryota</taxon>
        <taxon>Fungi</taxon>
        <taxon>Dikarya</taxon>
        <taxon>Ascomycota</taxon>
        <taxon>Pezizomycotina</taxon>
        <taxon>Dothideomycetes</taxon>
        <taxon>Dothideomycetidae</taxon>
        <taxon>Mycosphaerellales</taxon>
        <taxon>Dissoconiaceae</taxon>
        <taxon>Dissoconium</taxon>
    </lineage>
</organism>
<dbReference type="SMART" id="SM01102">
    <property type="entry name" value="CRM1_C"/>
    <property type="match status" value="1"/>
</dbReference>
<dbReference type="InterPro" id="IPR001494">
    <property type="entry name" value="Importin-beta_N"/>
</dbReference>
<dbReference type="FunFam" id="1.25.10.10:FF:000490">
    <property type="entry name" value="CRM1p Major karyopherin"/>
    <property type="match status" value="1"/>
</dbReference>
<keyword evidence="3" id="KW-0813">Transport</keyword>
<dbReference type="InterPro" id="IPR014877">
    <property type="entry name" value="XPO1_C_dom"/>
</dbReference>
<name>A0A6J3LWQ8_9PEZI</name>
<keyword evidence="9" id="KW-1185">Reference proteome</keyword>
<dbReference type="GO" id="GO:0005737">
    <property type="term" value="C:cytoplasm"/>
    <property type="evidence" value="ECO:0007669"/>
    <property type="project" value="TreeGrafter"/>
</dbReference>
<comment type="function">
    <text evidence="7">tRNA nucleus export receptor which facilitates tRNA translocation across the nuclear pore complex. Involved in pre-tRNA splicing, probably by affecting the interaction of pre-tRNA with splicing endonuclease.</text>
</comment>
<keyword evidence="6" id="KW-0539">Nucleus</keyword>
<dbReference type="Proteomes" id="UP000504637">
    <property type="component" value="Unplaced"/>
</dbReference>
<dbReference type="Pfam" id="PF18787">
    <property type="entry name" value="CRM1_repeat_3"/>
    <property type="match status" value="1"/>
</dbReference>
<evidence type="ECO:0000256" key="2">
    <source>
        <dbReference type="ARBA" id="ARBA00009466"/>
    </source>
</evidence>
<reference evidence="10" key="2">
    <citation type="submission" date="2020-04" db="EMBL/GenBank/DDBJ databases">
        <authorList>
            <consortium name="NCBI Genome Project"/>
        </authorList>
    </citation>
    <scope>NUCLEOTIDE SEQUENCE</scope>
    <source>
        <strain evidence="10">CBS 342.82</strain>
    </source>
</reference>
<dbReference type="GO" id="GO:0008033">
    <property type="term" value="P:tRNA processing"/>
    <property type="evidence" value="ECO:0007669"/>
    <property type="project" value="UniProtKB-KW"/>
</dbReference>